<dbReference type="EMBL" id="FQWX01000017">
    <property type="protein sequence ID" value="SHH06801.1"/>
    <property type="molecule type" value="Genomic_DNA"/>
</dbReference>
<comment type="subcellular location">
    <subcellularLocation>
        <location evidence="1">Cell membrane</location>
        <topology evidence="1">Multi-pass membrane protein</topology>
    </subcellularLocation>
</comment>
<sequence length="418" mass="45722">MGLIKSILANFKGHKLRTIATLLWIIIGITSVVIVNSIGNGFEKEISKSFDKINTRKTNIYFYSDDYSGSGNGGDSMSIFFKPFTNQDIETLSFIEGVEKIAPANQDFNSMGSVNSSEIFFDKKSAPIDYCPFKNKDLVKGCDVNFGRGFSPDDEDRKVIILTTDTATQLFDNPEKAIGNGVSLDNIVYEIIGVADLPMPGNDNEENTQMYEDPGFFVSFIPEKAFNSSSIQDMYSTEISGLSLTVAKGYEVSDVSTNIVNKLTELHPGIAGYYEAENQSDSIAEIESAKSNISNFVMAITVISMFVGGIGVMNIMYISVMERKREIGIRRAVGAKPKNILMQFLSEAIFITTCGGILGIVVGIIATNYISTRLPFEAVFSFKSLIYALVTTILTGVIFGMIPAIKASKVHPIEAIYG</sequence>
<keyword evidence="4 7" id="KW-1133">Transmembrane helix</keyword>
<evidence type="ECO:0000259" key="9">
    <source>
        <dbReference type="Pfam" id="PF12704"/>
    </source>
</evidence>
<keyword evidence="10" id="KW-0132">Cell division</keyword>
<feature type="transmembrane region" description="Helical" evidence="7">
    <location>
        <begin position="296"/>
        <end position="320"/>
    </location>
</feature>
<evidence type="ECO:0000256" key="3">
    <source>
        <dbReference type="ARBA" id="ARBA00022692"/>
    </source>
</evidence>
<feature type="domain" description="MacB-like periplasmic core" evidence="9">
    <location>
        <begin position="18"/>
        <end position="258"/>
    </location>
</feature>
<reference evidence="11" key="1">
    <citation type="submission" date="2016-11" db="EMBL/GenBank/DDBJ databases">
        <authorList>
            <person name="Varghese N."/>
            <person name="Submissions S."/>
        </authorList>
    </citation>
    <scope>NUCLEOTIDE SEQUENCE [LARGE SCALE GENOMIC DNA]</scope>
    <source>
        <strain evidence="11">DSM 2635</strain>
    </source>
</reference>
<feature type="domain" description="ABC3 transporter permease C-terminal" evidence="8">
    <location>
        <begin position="299"/>
        <end position="412"/>
    </location>
</feature>
<comment type="similarity">
    <text evidence="6">Belongs to the ABC-4 integral membrane protein family.</text>
</comment>
<dbReference type="InterPro" id="IPR025857">
    <property type="entry name" value="MacB_PCD"/>
</dbReference>
<feature type="transmembrane region" description="Helical" evidence="7">
    <location>
        <begin position="340"/>
        <end position="365"/>
    </location>
</feature>
<feature type="transmembrane region" description="Helical" evidence="7">
    <location>
        <begin position="21"/>
        <end position="39"/>
    </location>
</feature>
<evidence type="ECO:0000256" key="2">
    <source>
        <dbReference type="ARBA" id="ARBA00022475"/>
    </source>
</evidence>
<dbReference type="GO" id="GO:0051301">
    <property type="term" value="P:cell division"/>
    <property type="evidence" value="ECO:0007669"/>
    <property type="project" value="UniProtKB-KW"/>
</dbReference>
<dbReference type="PANTHER" id="PTHR30572:SF4">
    <property type="entry name" value="ABC TRANSPORTER PERMEASE YTRF"/>
    <property type="match status" value="1"/>
</dbReference>
<evidence type="ECO:0000256" key="1">
    <source>
        <dbReference type="ARBA" id="ARBA00004651"/>
    </source>
</evidence>
<keyword evidence="2" id="KW-1003">Cell membrane</keyword>
<organism evidence="10 11">
    <name type="scientific">Asaccharospora irregularis DSM 2635</name>
    <dbReference type="NCBI Taxonomy" id="1121321"/>
    <lineage>
        <taxon>Bacteria</taxon>
        <taxon>Bacillati</taxon>
        <taxon>Bacillota</taxon>
        <taxon>Clostridia</taxon>
        <taxon>Peptostreptococcales</taxon>
        <taxon>Peptostreptococcaceae</taxon>
        <taxon>Asaccharospora</taxon>
    </lineage>
</organism>
<evidence type="ECO:0000256" key="4">
    <source>
        <dbReference type="ARBA" id="ARBA00022989"/>
    </source>
</evidence>
<dbReference type="GO" id="GO:0022857">
    <property type="term" value="F:transmembrane transporter activity"/>
    <property type="evidence" value="ECO:0007669"/>
    <property type="project" value="TreeGrafter"/>
</dbReference>
<protein>
    <submittedName>
        <fullName evidence="10">Cell division protein FtsX</fullName>
    </submittedName>
</protein>
<keyword evidence="5 7" id="KW-0472">Membrane</keyword>
<evidence type="ECO:0000256" key="5">
    <source>
        <dbReference type="ARBA" id="ARBA00023136"/>
    </source>
</evidence>
<keyword evidence="3 7" id="KW-0812">Transmembrane</keyword>
<gene>
    <name evidence="10" type="ORF">SAMN04488530_11715</name>
</gene>
<evidence type="ECO:0000259" key="8">
    <source>
        <dbReference type="Pfam" id="PF02687"/>
    </source>
</evidence>
<dbReference type="PANTHER" id="PTHR30572">
    <property type="entry name" value="MEMBRANE COMPONENT OF TRANSPORTER-RELATED"/>
    <property type="match status" value="1"/>
</dbReference>
<evidence type="ECO:0000313" key="10">
    <source>
        <dbReference type="EMBL" id="SHH06801.1"/>
    </source>
</evidence>
<evidence type="ECO:0000313" key="11">
    <source>
        <dbReference type="Proteomes" id="UP000243255"/>
    </source>
</evidence>
<dbReference type="RefSeq" id="WP_073126273.1">
    <property type="nucleotide sequence ID" value="NZ_BAABCH010000096.1"/>
</dbReference>
<name>A0A1M5PZ35_9FIRM</name>
<dbReference type="InterPro" id="IPR003838">
    <property type="entry name" value="ABC3_permease_C"/>
</dbReference>
<dbReference type="AlphaFoldDB" id="A0A1M5PZ35"/>
<dbReference type="InterPro" id="IPR050250">
    <property type="entry name" value="Macrolide_Exporter_MacB"/>
</dbReference>
<evidence type="ECO:0000256" key="7">
    <source>
        <dbReference type="SAM" id="Phobius"/>
    </source>
</evidence>
<keyword evidence="10" id="KW-0131">Cell cycle</keyword>
<dbReference type="OrthoDB" id="9770036at2"/>
<dbReference type="Pfam" id="PF12704">
    <property type="entry name" value="MacB_PCD"/>
    <property type="match status" value="1"/>
</dbReference>
<evidence type="ECO:0000256" key="6">
    <source>
        <dbReference type="ARBA" id="ARBA00038076"/>
    </source>
</evidence>
<proteinExistence type="inferred from homology"/>
<dbReference type="STRING" id="1121321.SAMN04488530_11715"/>
<keyword evidence="11" id="KW-1185">Reference proteome</keyword>
<feature type="transmembrane region" description="Helical" evidence="7">
    <location>
        <begin position="385"/>
        <end position="405"/>
    </location>
</feature>
<dbReference type="Proteomes" id="UP000243255">
    <property type="component" value="Unassembled WGS sequence"/>
</dbReference>
<dbReference type="GO" id="GO:0005886">
    <property type="term" value="C:plasma membrane"/>
    <property type="evidence" value="ECO:0007669"/>
    <property type="project" value="UniProtKB-SubCell"/>
</dbReference>
<accession>A0A1M5PZ35</accession>
<dbReference type="Pfam" id="PF02687">
    <property type="entry name" value="FtsX"/>
    <property type="match status" value="1"/>
</dbReference>